<dbReference type="RefSeq" id="WP_161629257.1">
    <property type="nucleotide sequence ID" value="NZ_JAGSOT010000054.1"/>
</dbReference>
<dbReference type="AlphaFoldDB" id="A0A941DYH7"/>
<accession>A0A941DYH7</accession>
<proteinExistence type="predicted"/>
<dbReference type="EMBL" id="JAGSOT010000054">
    <property type="protein sequence ID" value="MBR7797429.1"/>
    <property type="molecule type" value="Genomic_DNA"/>
</dbReference>
<name>A0A941DYH7_9BACI</name>
<evidence type="ECO:0000313" key="2">
    <source>
        <dbReference type="Proteomes" id="UP000675284"/>
    </source>
</evidence>
<reference evidence="1" key="1">
    <citation type="submission" date="2021-04" db="EMBL/GenBank/DDBJ databases">
        <title>Isolation and polyphasic classification of algal microorganism.</title>
        <authorList>
            <person name="Wang S."/>
        </authorList>
    </citation>
    <scope>NUCLEOTIDE SEQUENCE</scope>
    <source>
        <strain evidence="1">720a</strain>
    </source>
</reference>
<protein>
    <submittedName>
        <fullName evidence="1">Uncharacterized protein</fullName>
    </submittedName>
</protein>
<sequence length="54" mass="6397">MQIKEDEKALRFQGILQEVLKPIAEKLKTIKEIESVRNGQEELKKMVEERQRTS</sequence>
<organism evidence="1 2">
    <name type="scientific">Virgibacillus salarius</name>
    <dbReference type="NCBI Taxonomy" id="447199"/>
    <lineage>
        <taxon>Bacteria</taxon>
        <taxon>Bacillati</taxon>
        <taxon>Bacillota</taxon>
        <taxon>Bacilli</taxon>
        <taxon>Bacillales</taxon>
        <taxon>Bacillaceae</taxon>
        <taxon>Virgibacillus</taxon>
    </lineage>
</organism>
<dbReference type="Proteomes" id="UP000675284">
    <property type="component" value="Unassembled WGS sequence"/>
</dbReference>
<gene>
    <name evidence="1" type="ORF">KCX74_15445</name>
</gene>
<evidence type="ECO:0000313" key="1">
    <source>
        <dbReference type="EMBL" id="MBR7797429.1"/>
    </source>
</evidence>
<comment type="caution">
    <text evidence="1">The sequence shown here is derived from an EMBL/GenBank/DDBJ whole genome shotgun (WGS) entry which is preliminary data.</text>
</comment>
<keyword evidence="2" id="KW-1185">Reference proteome</keyword>